<organism evidence="2 3">
    <name type="scientific">Planktothrix paucivesiculata PCC 9631</name>
    <dbReference type="NCBI Taxonomy" id="671071"/>
    <lineage>
        <taxon>Bacteria</taxon>
        <taxon>Bacillati</taxon>
        <taxon>Cyanobacteriota</taxon>
        <taxon>Cyanophyceae</taxon>
        <taxon>Oscillatoriophycideae</taxon>
        <taxon>Oscillatoriales</taxon>
        <taxon>Microcoleaceae</taxon>
        <taxon>Planktothrix</taxon>
    </lineage>
</organism>
<protein>
    <recommendedName>
        <fullName evidence="1">Inactive STAND domain-containing protein</fullName>
    </recommendedName>
</protein>
<name>A0A7Z9BT11_9CYAN</name>
<dbReference type="RefSeq" id="WP_083618834.1">
    <property type="nucleotide sequence ID" value="NZ_LR735008.1"/>
</dbReference>
<gene>
    <name evidence="2" type="ORF">PL9631_510021</name>
</gene>
<dbReference type="EMBL" id="CZCS02000192">
    <property type="protein sequence ID" value="VXD20430.1"/>
    <property type="molecule type" value="Genomic_DNA"/>
</dbReference>
<proteinExistence type="predicted"/>
<evidence type="ECO:0000313" key="2">
    <source>
        <dbReference type="EMBL" id="VXD20430.1"/>
    </source>
</evidence>
<feature type="domain" description="Inactive STAND" evidence="1">
    <location>
        <begin position="133"/>
        <end position="286"/>
    </location>
</feature>
<sequence length="389" mass="46620">MKVPHPDIFLDWLQKEYKLTSLHKEILKAKYLSCDDEILNDREVKNKLKKDNTRTTRNIYIKIQDHYLEEINKDKRENNLSKFWEEQGTEREKLFSKWLQTQYASPEFQQYLTEHTDSNQEEDEQAEQVYQSLLRLDFRTPSGIFADWEQQNKPAACLLVYGKERHGQNWIIKRLMTKPKYSKKIIYRCSFRSYISDSKNLWKWLGEKVGEPFNTRKLLEENQPRIIRALKKQLQYNNIVLIFEDLQANSSEYPQEFIDQFWFPLCDRLVPRQAQPNSCNKLLVFLLAYEPEIENWCPNWVGNINENWSITEPIKLPKLKLICPENDLIPWLNQETDYLPRHLTVNPRKTAQEILSKTNQGVPETVLMYIYSDLCQYDQSIFESYSILK</sequence>
<dbReference type="Pfam" id="PF19995">
    <property type="entry name" value="iSTAND"/>
    <property type="match status" value="1"/>
</dbReference>
<evidence type="ECO:0000313" key="3">
    <source>
        <dbReference type="Proteomes" id="UP000182190"/>
    </source>
</evidence>
<dbReference type="Proteomes" id="UP000182190">
    <property type="component" value="Unassembled WGS sequence"/>
</dbReference>
<accession>A0A7Z9BT11</accession>
<dbReference type="InterPro" id="IPR045475">
    <property type="entry name" value="iSTAND"/>
</dbReference>
<comment type="caution">
    <text evidence="2">The sequence shown here is derived from an EMBL/GenBank/DDBJ whole genome shotgun (WGS) entry which is preliminary data.</text>
</comment>
<dbReference type="OrthoDB" id="507124at2"/>
<keyword evidence="3" id="KW-1185">Reference proteome</keyword>
<evidence type="ECO:0000259" key="1">
    <source>
        <dbReference type="Pfam" id="PF19995"/>
    </source>
</evidence>
<reference evidence="2" key="1">
    <citation type="submission" date="2019-10" db="EMBL/GenBank/DDBJ databases">
        <authorList>
            <consortium name="Genoscope - CEA"/>
            <person name="William W."/>
        </authorList>
    </citation>
    <scope>NUCLEOTIDE SEQUENCE [LARGE SCALE GENOMIC DNA]</scope>
    <source>
        <strain evidence="2">BBR_PRJEB10994</strain>
    </source>
</reference>
<dbReference type="AlphaFoldDB" id="A0A7Z9BT11"/>